<evidence type="ECO:0000313" key="2">
    <source>
        <dbReference type="EMBL" id="ACA89202.1"/>
    </source>
</evidence>
<proteinExistence type="predicted"/>
<dbReference type="CDD" id="cd00085">
    <property type="entry name" value="HNHc"/>
    <property type="match status" value="1"/>
</dbReference>
<dbReference type="EMBL" id="CP000958">
    <property type="protein sequence ID" value="ACA89202.1"/>
    <property type="molecule type" value="Genomic_DNA"/>
</dbReference>
<reference evidence="3" key="1">
    <citation type="submission" date="2008-02" db="EMBL/GenBank/DDBJ databases">
        <title>Complete sequence of chromosome 1 of Burkholderia cenocepacia MC0-3.</title>
        <authorList>
            <person name="Copeland A."/>
            <person name="Lucas S."/>
            <person name="Lapidus A."/>
            <person name="Barry K."/>
            <person name="Bruce D."/>
            <person name="Goodwin L."/>
            <person name="Glavina del Rio T."/>
            <person name="Dalin E."/>
            <person name="Tice H."/>
            <person name="Pitluck S."/>
            <person name="Chain P."/>
            <person name="Malfatti S."/>
            <person name="Shin M."/>
            <person name="Vergez L."/>
            <person name="Schmutz J."/>
            <person name="Larimer F."/>
            <person name="Land M."/>
            <person name="Hauser L."/>
            <person name="Kyrpides N."/>
            <person name="Mikhailova N."/>
            <person name="Tiedje J."/>
            <person name="Richardson P."/>
        </authorList>
    </citation>
    <scope>NUCLEOTIDE SEQUENCE [LARGE SCALE GENOMIC DNA]</scope>
    <source>
        <strain evidence="3">MC0-3</strain>
    </source>
</reference>
<gene>
    <name evidence="2" type="ordered locus">Bcenmc03_0022</name>
</gene>
<dbReference type="SMART" id="SM00507">
    <property type="entry name" value="HNHc"/>
    <property type="match status" value="1"/>
</dbReference>
<dbReference type="Proteomes" id="UP000002169">
    <property type="component" value="Chromosome 1"/>
</dbReference>
<sequence length="299" mass="34286">MRFVDRASVDEPRSLADPSAAVAAEINEAQLHYRTYDPLDNDAKAFDFKEYKSYDVQNQLRTLFHNKCAYCESDLGDTLEVEHFRPKGGVTEDRAHFGYWWLAHTWTNLLPSCIPCNQKRYQHLVTEEMTVDELTKLLASKAKVAYGKANHFPIAGIRARCSTDILHDERAELINPTFDDPTIYLKWSTSGHYSVVIPRSSDADGIARALSTISIFALNRARLVESRTRILNMLRFQAQKMFESLERDMVAGGAENYLDLALERVEIMRQFHDSNQPYSAMVKEFVDGVVEQLQRRVAR</sequence>
<dbReference type="HOGENOM" id="CLU_071576_0_0_4"/>
<dbReference type="RefSeq" id="WP_012327544.1">
    <property type="nucleotide sequence ID" value="NC_010508.1"/>
</dbReference>
<dbReference type="KEGG" id="bcm:Bcenmc03_0022"/>
<evidence type="ECO:0000259" key="1">
    <source>
        <dbReference type="SMART" id="SM00507"/>
    </source>
</evidence>
<feature type="domain" description="HNH nuclease" evidence="1">
    <location>
        <begin position="58"/>
        <end position="118"/>
    </location>
</feature>
<dbReference type="InterPro" id="IPR003615">
    <property type="entry name" value="HNH_nuc"/>
</dbReference>
<accession>B1K1B4</accession>
<organism evidence="2 3">
    <name type="scientific">Burkholderia orbicola (strain MC0-3)</name>
    <dbReference type="NCBI Taxonomy" id="406425"/>
    <lineage>
        <taxon>Bacteria</taxon>
        <taxon>Pseudomonadati</taxon>
        <taxon>Pseudomonadota</taxon>
        <taxon>Betaproteobacteria</taxon>
        <taxon>Burkholderiales</taxon>
        <taxon>Burkholderiaceae</taxon>
        <taxon>Burkholderia</taxon>
        <taxon>Burkholderia cepacia complex</taxon>
        <taxon>Burkholderia orbicola</taxon>
    </lineage>
</organism>
<name>B1K1B4_BURO0</name>
<protein>
    <recommendedName>
        <fullName evidence="1">HNH nuclease domain-containing protein</fullName>
    </recommendedName>
</protein>
<dbReference type="AlphaFoldDB" id="B1K1B4"/>
<dbReference type="Gene3D" id="1.10.30.50">
    <property type="match status" value="1"/>
</dbReference>
<evidence type="ECO:0000313" key="3">
    <source>
        <dbReference type="Proteomes" id="UP000002169"/>
    </source>
</evidence>